<evidence type="ECO:0000256" key="1">
    <source>
        <dbReference type="SAM" id="Phobius"/>
    </source>
</evidence>
<dbReference type="RefSeq" id="WP_148698742.1">
    <property type="nucleotide sequence ID" value="NZ_CP017834.1"/>
</dbReference>
<feature type="transmembrane region" description="Helical" evidence="1">
    <location>
        <begin position="247"/>
        <end position="266"/>
    </location>
</feature>
<feature type="transmembrane region" description="Helical" evidence="1">
    <location>
        <begin position="306"/>
        <end position="326"/>
    </location>
</feature>
<feature type="transmembrane region" description="Helical" evidence="1">
    <location>
        <begin position="148"/>
        <end position="171"/>
    </location>
</feature>
<feature type="transmembrane region" description="Helical" evidence="1">
    <location>
        <begin position="224"/>
        <end position="241"/>
    </location>
</feature>
<sequence>MSTEILLLIIFGSAFACYYIERKIAWIFHASSVCLLILFAMFLNQIGFIPTETELYDHLQSSFLLIAIVMITLNFNFKDILKIPLKILIVFVVGAIGSMVGGILCGYIASYELGIDAYKIAAQLTASYIGGLENAAAMQKVISIPNHYFIASFTLDNVVTSLWIIICIYFSKDKKNEIDIEENDASSFDGVKTSILSVFACFFVALSVLFIADYLAKHVGYLHKILWLSLLTIIAGHIPFLKEFYKPGYVIGAILFSGFFFAAGAISDLNEVMKLPKFIIAMPFIIVFVHAIFIIAAAKILKLNNMTLFITSQTLIGGPGTAVAIAQAKKWKSGVSIGIILGVFGYSIANFFGVFVFNILQFFAPQ</sequence>
<dbReference type="STRING" id="1915309.AXG55_14190"/>
<protein>
    <recommendedName>
        <fullName evidence="4">DUF819 domain-containing protein</fullName>
    </recommendedName>
</protein>
<dbReference type="EMBL" id="CP017834">
    <property type="protein sequence ID" value="APJ04980.1"/>
    <property type="molecule type" value="Genomic_DNA"/>
</dbReference>
<dbReference type="PANTHER" id="PTHR34289:SF8">
    <property type="entry name" value="DUF819 DOMAIN-CONTAINING PROTEIN"/>
    <property type="match status" value="1"/>
</dbReference>
<name>A0A1L4D475_9BACT</name>
<keyword evidence="3" id="KW-1185">Reference proteome</keyword>
<dbReference type="AlphaFoldDB" id="A0A1L4D475"/>
<dbReference type="OrthoDB" id="653763at2"/>
<dbReference type="PANTHER" id="PTHR34289">
    <property type="entry name" value="PROTEIN, PUTATIVE (DUF819)-RELATED"/>
    <property type="match status" value="1"/>
</dbReference>
<evidence type="ECO:0008006" key="4">
    <source>
        <dbReference type="Google" id="ProtNLM"/>
    </source>
</evidence>
<keyword evidence="1" id="KW-0472">Membrane</keyword>
<feature type="transmembrane region" description="Helical" evidence="1">
    <location>
        <begin position="55"/>
        <end position="75"/>
    </location>
</feature>
<dbReference type="Proteomes" id="UP000184731">
    <property type="component" value="Chromosome"/>
</dbReference>
<dbReference type="InterPro" id="IPR008537">
    <property type="entry name" value="DUF819"/>
</dbReference>
<keyword evidence="1" id="KW-0812">Transmembrane</keyword>
<gene>
    <name evidence="2" type="ORF">AXG55_14190</name>
</gene>
<feature type="transmembrane region" description="Helical" evidence="1">
    <location>
        <begin position="278"/>
        <end position="300"/>
    </location>
</feature>
<feature type="transmembrane region" description="Helical" evidence="1">
    <location>
        <begin position="87"/>
        <end position="109"/>
    </location>
</feature>
<evidence type="ECO:0000313" key="3">
    <source>
        <dbReference type="Proteomes" id="UP000184731"/>
    </source>
</evidence>
<dbReference type="Pfam" id="PF05684">
    <property type="entry name" value="DUF819"/>
    <property type="match status" value="1"/>
</dbReference>
<reference evidence="2 3" key="1">
    <citation type="submission" date="2016-10" db="EMBL/GenBank/DDBJ databases">
        <title>Silvanigrella aquatica sp. nov., isolated from a freshwater lake located in the Black Forest, Germany, description of Silvanigrellaceae fam. nov., Silvanigrellales ord. nov., reclassification of the order Bdellovibrionales in the class Oligoflexia, reclassification of the families Bacteriovoracaceae and Halobacteriovoraceae in the new order Bacteriovoracales ord. nov., and reclassification of the family Pseudobacteriovoracaceae in the order Oligoflexiales.</title>
        <authorList>
            <person name="Hahn M.W."/>
            <person name="Schmidt J."/>
            <person name="Koll U."/>
            <person name="Rohde M."/>
            <person name="Verbag S."/>
            <person name="Pitt A."/>
            <person name="Nakai R."/>
            <person name="Naganuma T."/>
            <person name="Lang E."/>
        </authorList>
    </citation>
    <scope>NUCLEOTIDE SEQUENCE [LARGE SCALE GENOMIC DNA]</scope>
    <source>
        <strain evidence="2 3">MWH-Nonnen-W8red</strain>
    </source>
</reference>
<evidence type="ECO:0000313" key="2">
    <source>
        <dbReference type="EMBL" id="APJ04980.1"/>
    </source>
</evidence>
<organism evidence="2 3">
    <name type="scientific">Silvanigrella aquatica</name>
    <dbReference type="NCBI Taxonomy" id="1915309"/>
    <lineage>
        <taxon>Bacteria</taxon>
        <taxon>Pseudomonadati</taxon>
        <taxon>Bdellovibrionota</taxon>
        <taxon>Oligoflexia</taxon>
        <taxon>Silvanigrellales</taxon>
        <taxon>Silvanigrellaceae</taxon>
        <taxon>Silvanigrella</taxon>
    </lineage>
</organism>
<feature type="transmembrane region" description="Helical" evidence="1">
    <location>
        <begin position="26"/>
        <end position="43"/>
    </location>
</feature>
<proteinExistence type="predicted"/>
<dbReference type="KEGG" id="saqi:AXG55_14190"/>
<accession>A0A1L4D475</accession>
<feature type="transmembrane region" description="Helical" evidence="1">
    <location>
        <begin position="338"/>
        <end position="364"/>
    </location>
</feature>
<keyword evidence="1" id="KW-1133">Transmembrane helix</keyword>
<feature type="transmembrane region" description="Helical" evidence="1">
    <location>
        <begin position="191"/>
        <end position="212"/>
    </location>
</feature>